<proteinExistence type="predicted"/>
<dbReference type="KEGG" id="dci:103524974"/>
<gene>
    <name evidence="2" type="primary">LOC103524974</name>
</gene>
<name>A0A1S3DVA1_DIACI</name>
<accession>A0A1S3DVA1</accession>
<dbReference type="Proteomes" id="UP000079169">
    <property type="component" value="Unplaced"/>
</dbReference>
<evidence type="ECO:0000313" key="2">
    <source>
        <dbReference type="RefSeq" id="XP_008488240.1"/>
    </source>
</evidence>
<reference evidence="2" key="1">
    <citation type="submission" date="2025-08" db="UniProtKB">
        <authorList>
            <consortium name="RefSeq"/>
        </authorList>
    </citation>
    <scope>IDENTIFICATION</scope>
</reference>
<organism evidence="1 2">
    <name type="scientific">Diaphorina citri</name>
    <name type="common">Asian citrus psyllid</name>
    <dbReference type="NCBI Taxonomy" id="121845"/>
    <lineage>
        <taxon>Eukaryota</taxon>
        <taxon>Metazoa</taxon>
        <taxon>Ecdysozoa</taxon>
        <taxon>Arthropoda</taxon>
        <taxon>Hexapoda</taxon>
        <taxon>Insecta</taxon>
        <taxon>Pterygota</taxon>
        <taxon>Neoptera</taxon>
        <taxon>Paraneoptera</taxon>
        <taxon>Hemiptera</taxon>
        <taxon>Sternorrhyncha</taxon>
        <taxon>Psylloidea</taxon>
        <taxon>Psyllidae</taxon>
        <taxon>Diaphorininae</taxon>
        <taxon>Diaphorina</taxon>
    </lineage>
</organism>
<evidence type="ECO:0000313" key="1">
    <source>
        <dbReference type="Proteomes" id="UP000079169"/>
    </source>
</evidence>
<keyword evidence="1" id="KW-1185">Reference proteome</keyword>
<dbReference type="PaxDb" id="121845-A0A1S3DVA1"/>
<dbReference type="AlphaFoldDB" id="A0A1S3DVA1"/>
<dbReference type="GeneID" id="103524974"/>
<protein>
    <submittedName>
        <fullName evidence="2">Uncharacterized protein LOC103524974</fullName>
    </submittedName>
</protein>
<sequence length="295" mass="34275">MDKKVGMKKKWDQEKVDAFLKFTTEKFKNPGSHIKSEHHGKYLAIFLHLLENENFKQKLPKCSKHSKVSLVLESLLDAKLTSDELLLLGKSLCKNLFYSDLLAQLILVLFEKHLTENERVLDFLRTVWFDKDIICDLPSTWTLYLHHWPQHLETHVLNILQSMKSTLPDQLESSQTISNIWNQFDNHFLIKMCCKSDHLFQAVCQILQAMLSHSGCGKVMLNFIRLFIISVGEYCVQNNSDIVDLYPMSVQSVVLCCTLNMYSNVHQYVDKIPADWKFILSTHYPRLASILLQIS</sequence>
<dbReference type="OrthoDB" id="7449785at2759"/>
<dbReference type="RefSeq" id="XP_008488240.1">
    <property type="nucleotide sequence ID" value="XM_008490018.3"/>
</dbReference>